<comment type="similarity">
    <text evidence="6 10 11">Belongs to the ribulose-phosphate 3-epimerase family.</text>
</comment>
<evidence type="ECO:0000313" key="16">
    <source>
        <dbReference type="Proteomes" id="UP000823615"/>
    </source>
</evidence>
<dbReference type="Pfam" id="PF00834">
    <property type="entry name" value="Ribul_P_3_epim"/>
    <property type="match status" value="1"/>
</dbReference>
<feature type="active site" description="Proton donor" evidence="10 12">
    <location>
        <position position="178"/>
    </location>
</feature>
<comment type="cofactor">
    <cofactor evidence="2">
        <name>Mn(2+)</name>
        <dbReference type="ChEBI" id="CHEBI:29035"/>
    </cofactor>
</comment>
<dbReference type="GO" id="GO:0006098">
    <property type="term" value="P:pentose-phosphate shunt"/>
    <property type="evidence" value="ECO:0007669"/>
    <property type="project" value="UniProtKB-UniRule"/>
</dbReference>
<comment type="cofactor">
    <cofactor evidence="10 13">
        <name>a divalent metal cation</name>
        <dbReference type="ChEBI" id="CHEBI:60240"/>
    </cofactor>
    <text evidence="10 13">Binds 1 divalent metal cation per subunit.</text>
</comment>
<dbReference type="SUPFAM" id="SSF51366">
    <property type="entry name" value="Ribulose-phoshate binding barrel"/>
    <property type="match status" value="1"/>
</dbReference>
<dbReference type="InterPro" id="IPR000056">
    <property type="entry name" value="Ribul_P_3_epim-like"/>
</dbReference>
<dbReference type="GO" id="GO:0019323">
    <property type="term" value="P:pentose catabolic process"/>
    <property type="evidence" value="ECO:0007669"/>
    <property type="project" value="UniProtKB-UniRule"/>
</dbReference>
<dbReference type="GO" id="GO:0046872">
    <property type="term" value="F:metal ion binding"/>
    <property type="evidence" value="ECO:0007669"/>
    <property type="project" value="UniProtKB-UniRule"/>
</dbReference>
<evidence type="ECO:0000256" key="8">
    <source>
        <dbReference type="ARBA" id="ARBA00022723"/>
    </source>
</evidence>
<dbReference type="HAMAP" id="MF_02227">
    <property type="entry name" value="RPE"/>
    <property type="match status" value="1"/>
</dbReference>
<comment type="catalytic activity">
    <reaction evidence="1 10 11">
        <text>D-ribulose 5-phosphate = D-xylulose 5-phosphate</text>
        <dbReference type="Rhea" id="RHEA:13677"/>
        <dbReference type="ChEBI" id="CHEBI:57737"/>
        <dbReference type="ChEBI" id="CHEBI:58121"/>
        <dbReference type="EC" id="5.1.3.1"/>
    </reaction>
</comment>
<evidence type="ECO:0000256" key="11">
    <source>
        <dbReference type="PIRNR" id="PIRNR001461"/>
    </source>
</evidence>
<evidence type="ECO:0000313" key="15">
    <source>
        <dbReference type="EMBL" id="MBO8435447.1"/>
    </source>
</evidence>
<evidence type="ECO:0000256" key="2">
    <source>
        <dbReference type="ARBA" id="ARBA00001936"/>
    </source>
</evidence>
<evidence type="ECO:0000256" key="4">
    <source>
        <dbReference type="ARBA" id="ARBA00001947"/>
    </source>
</evidence>
<evidence type="ECO:0000256" key="5">
    <source>
        <dbReference type="ARBA" id="ARBA00001954"/>
    </source>
</evidence>
<reference evidence="15" key="1">
    <citation type="submission" date="2020-10" db="EMBL/GenBank/DDBJ databases">
        <authorList>
            <person name="Gilroy R."/>
        </authorList>
    </citation>
    <scope>NUCLEOTIDE SEQUENCE</scope>
    <source>
        <strain evidence="15">7293</strain>
    </source>
</reference>
<keyword evidence="13" id="KW-0862">Zinc</keyword>
<evidence type="ECO:0000256" key="10">
    <source>
        <dbReference type="HAMAP-Rule" id="MF_02227"/>
    </source>
</evidence>
<comment type="cofactor">
    <cofactor evidence="4">
        <name>Zn(2+)</name>
        <dbReference type="ChEBI" id="CHEBI:29105"/>
    </cofactor>
</comment>
<dbReference type="PROSITE" id="PS01086">
    <property type="entry name" value="RIBUL_P_3_EPIMER_2"/>
    <property type="match status" value="1"/>
</dbReference>
<dbReference type="CDD" id="cd00429">
    <property type="entry name" value="RPE"/>
    <property type="match status" value="1"/>
</dbReference>
<feature type="binding site" evidence="10 13">
    <location>
        <position position="69"/>
    </location>
    <ligand>
        <name>a divalent metal cation</name>
        <dbReference type="ChEBI" id="CHEBI:60240"/>
    </ligand>
</feature>
<comment type="cofactor">
    <cofactor evidence="5">
        <name>Fe(2+)</name>
        <dbReference type="ChEBI" id="CHEBI:29033"/>
    </cofactor>
</comment>
<evidence type="ECO:0000256" key="3">
    <source>
        <dbReference type="ARBA" id="ARBA00001941"/>
    </source>
</evidence>
<dbReference type="PIRSF" id="PIRSF001461">
    <property type="entry name" value="RPE"/>
    <property type="match status" value="1"/>
</dbReference>
<dbReference type="GO" id="GO:0005737">
    <property type="term" value="C:cytoplasm"/>
    <property type="evidence" value="ECO:0007669"/>
    <property type="project" value="UniProtKB-ARBA"/>
</dbReference>
<protein>
    <recommendedName>
        <fullName evidence="7 10">Ribulose-phosphate 3-epimerase</fullName>
        <ecNumber evidence="7 10">5.1.3.1</ecNumber>
    </recommendedName>
</protein>
<feature type="binding site" evidence="10 13">
    <location>
        <position position="178"/>
    </location>
    <ligand>
        <name>a divalent metal cation</name>
        <dbReference type="ChEBI" id="CHEBI:60240"/>
    </ligand>
</feature>
<reference evidence="15" key="2">
    <citation type="journal article" date="2021" name="PeerJ">
        <title>Extensive microbial diversity within the chicken gut microbiome revealed by metagenomics and culture.</title>
        <authorList>
            <person name="Gilroy R."/>
            <person name="Ravi A."/>
            <person name="Getino M."/>
            <person name="Pursley I."/>
            <person name="Horton D.L."/>
            <person name="Alikhan N.F."/>
            <person name="Baker D."/>
            <person name="Gharbi K."/>
            <person name="Hall N."/>
            <person name="Watson M."/>
            <person name="Adriaenssens E.M."/>
            <person name="Foster-Nyarko E."/>
            <person name="Jarju S."/>
            <person name="Secka A."/>
            <person name="Antonio M."/>
            <person name="Oren A."/>
            <person name="Chaudhuri R.R."/>
            <person name="La Ragione R."/>
            <person name="Hildebrand F."/>
            <person name="Pallen M.J."/>
        </authorList>
    </citation>
    <scope>NUCLEOTIDE SEQUENCE</scope>
    <source>
        <strain evidence="15">7293</strain>
    </source>
</reference>
<dbReference type="EC" id="5.1.3.1" evidence="7 10"/>
<dbReference type="AlphaFoldDB" id="A0A9D9DYN2"/>
<evidence type="ECO:0000256" key="9">
    <source>
        <dbReference type="ARBA" id="ARBA00023235"/>
    </source>
</evidence>
<keyword evidence="8 10" id="KW-0479">Metal-binding</keyword>
<comment type="caution">
    <text evidence="15">The sequence shown here is derived from an EMBL/GenBank/DDBJ whole genome shotgun (WGS) entry which is preliminary data.</text>
</comment>
<organism evidence="15 16">
    <name type="scientific">Candidatus Ornithospirochaeta stercoripullorum</name>
    <dbReference type="NCBI Taxonomy" id="2840899"/>
    <lineage>
        <taxon>Bacteria</taxon>
        <taxon>Pseudomonadati</taxon>
        <taxon>Spirochaetota</taxon>
        <taxon>Spirochaetia</taxon>
        <taxon>Spirochaetales</taxon>
        <taxon>Spirochaetaceae</taxon>
        <taxon>Spirochaetaceae incertae sedis</taxon>
        <taxon>Candidatus Ornithospirochaeta</taxon>
    </lineage>
</organism>
<evidence type="ECO:0000256" key="6">
    <source>
        <dbReference type="ARBA" id="ARBA00009541"/>
    </source>
</evidence>
<dbReference type="NCBIfam" id="NF004076">
    <property type="entry name" value="PRK05581.1-4"/>
    <property type="match status" value="1"/>
</dbReference>
<keyword evidence="13" id="KW-0464">Manganese</keyword>
<evidence type="ECO:0000256" key="13">
    <source>
        <dbReference type="PIRSR" id="PIRSR001461-2"/>
    </source>
</evidence>
<keyword evidence="13" id="KW-0170">Cobalt</keyword>
<keyword evidence="9 10" id="KW-0413">Isomerase</keyword>
<dbReference type="PANTHER" id="PTHR11749">
    <property type="entry name" value="RIBULOSE-5-PHOSPHATE-3-EPIMERASE"/>
    <property type="match status" value="1"/>
</dbReference>
<feature type="binding site" evidence="14">
    <location>
        <position position="180"/>
    </location>
    <ligand>
        <name>substrate</name>
    </ligand>
</feature>
<comment type="function">
    <text evidence="10">Catalyzes the reversible epimerization of D-ribulose 5-phosphate to D-xylulose 5-phosphate.</text>
</comment>
<name>A0A9D9DYN2_9SPIO</name>
<dbReference type="InterPro" id="IPR011060">
    <property type="entry name" value="RibuloseP-bd_barrel"/>
</dbReference>
<dbReference type="InterPro" id="IPR026019">
    <property type="entry name" value="Ribul_P_3_epim"/>
</dbReference>
<sequence length="225" mass="24691">MRQSSLMYAPSILGGDFSRAGEELRAIASSGADYAHFDVMDGSFVPEITFGAKFIEDCRHLSDLIFDVHLMIDNPERHIERFAKAGCDRITVHAEASKHIWRVLAMIKEAGKEAGIAINPGTSVSSIEPVLSFADYVLVMTVNPGYGGQRFITQMIDKIEELDSRRTENGWSYLIGADGGISSRNIKTLYDKGLDLAVMGSSFFAEEDKAAYIKELDAIIDGSVV</sequence>
<gene>
    <name evidence="10 15" type="primary">rpe</name>
    <name evidence="15" type="ORF">IAA97_00480</name>
</gene>
<proteinExistence type="inferred from homology"/>
<evidence type="ECO:0000256" key="14">
    <source>
        <dbReference type="PIRSR" id="PIRSR001461-3"/>
    </source>
</evidence>
<dbReference type="InterPro" id="IPR013785">
    <property type="entry name" value="Aldolase_TIM"/>
</dbReference>
<feature type="binding site" evidence="10 14">
    <location>
        <position position="69"/>
    </location>
    <ligand>
        <name>substrate</name>
    </ligand>
</feature>
<dbReference type="GO" id="GO:0004750">
    <property type="term" value="F:D-ribulose-phosphate 3-epimerase activity"/>
    <property type="evidence" value="ECO:0007669"/>
    <property type="project" value="UniProtKB-UniRule"/>
</dbReference>
<feature type="binding site" evidence="10 14">
    <location>
        <begin position="200"/>
        <end position="201"/>
    </location>
    <ligand>
        <name>substrate</name>
    </ligand>
</feature>
<dbReference type="NCBIfam" id="TIGR01163">
    <property type="entry name" value="rpe"/>
    <property type="match status" value="1"/>
</dbReference>
<feature type="binding site" evidence="10 14">
    <location>
        <position position="11"/>
    </location>
    <ligand>
        <name>substrate</name>
    </ligand>
</feature>
<accession>A0A9D9DYN2</accession>
<evidence type="ECO:0000256" key="12">
    <source>
        <dbReference type="PIRSR" id="PIRSR001461-1"/>
    </source>
</evidence>
<feature type="binding site" evidence="10">
    <location>
        <begin position="178"/>
        <end position="180"/>
    </location>
    <ligand>
        <name>substrate</name>
    </ligand>
</feature>
<dbReference type="EMBL" id="JADIMT010000008">
    <property type="protein sequence ID" value="MBO8435447.1"/>
    <property type="molecule type" value="Genomic_DNA"/>
</dbReference>
<evidence type="ECO:0000256" key="1">
    <source>
        <dbReference type="ARBA" id="ARBA00001782"/>
    </source>
</evidence>
<dbReference type="FunFam" id="3.20.20.70:FF:000004">
    <property type="entry name" value="Ribulose-phosphate 3-epimerase"/>
    <property type="match status" value="1"/>
</dbReference>
<feature type="binding site" evidence="10 13">
    <location>
        <position position="38"/>
    </location>
    <ligand>
        <name>a divalent metal cation</name>
        <dbReference type="ChEBI" id="CHEBI:60240"/>
    </ligand>
</feature>
<feature type="binding site" evidence="10 13">
    <location>
        <position position="36"/>
    </location>
    <ligand>
        <name>a divalent metal cation</name>
        <dbReference type="ChEBI" id="CHEBI:60240"/>
    </ligand>
</feature>
<feature type="binding site" evidence="10 14">
    <location>
        <begin position="145"/>
        <end position="148"/>
    </location>
    <ligand>
        <name>substrate</name>
    </ligand>
</feature>
<keyword evidence="10 11" id="KW-0119">Carbohydrate metabolism</keyword>
<evidence type="ECO:0000256" key="7">
    <source>
        <dbReference type="ARBA" id="ARBA00013188"/>
    </source>
</evidence>
<feature type="active site" description="Proton acceptor" evidence="10 12">
    <location>
        <position position="38"/>
    </location>
</feature>
<dbReference type="Gene3D" id="3.20.20.70">
    <property type="entry name" value="Aldolase class I"/>
    <property type="match status" value="1"/>
</dbReference>
<dbReference type="Proteomes" id="UP000823615">
    <property type="component" value="Unassembled WGS sequence"/>
</dbReference>
<comment type="cofactor">
    <cofactor evidence="3">
        <name>Co(2+)</name>
        <dbReference type="ChEBI" id="CHEBI:48828"/>
    </cofactor>
</comment>
<comment type="pathway">
    <text evidence="10">Carbohydrate degradation.</text>
</comment>